<dbReference type="InterPro" id="IPR028020">
    <property type="entry name" value="ASX_DEUBAD_dom"/>
</dbReference>
<evidence type="ECO:0000256" key="1">
    <source>
        <dbReference type="ARBA" id="ARBA00004123"/>
    </source>
</evidence>
<keyword evidence="6" id="KW-0804">Transcription</keyword>
<protein>
    <submittedName>
        <fullName evidence="10">Nuclear factor related to kappa-B-binding protein-like</fullName>
    </submittedName>
</protein>
<feature type="domain" description="DEUBAD" evidence="9">
    <location>
        <begin position="17"/>
        <end position="134"/>
    </location>
</feature>
<reference evidence="10" key="1">
    <citation type="submission" date="2017-11" db="EMBL/GenBank/DDBJ databases">
        <title>The sensing device of the deep-sea amphipod.</title>
        <authorList>
            <person name="Kobayashi H."/>
            <person name="Nagahama T."/>
            <person name="Arai W."/>
            <person name="Sasagawa Y."/>
            <person name="Umeda M."/>
            <person name="Hayashi T."/>
            <person name="Nikaido I."/>
            <person name="Watanabe H."/>
            <person name="Oguri K."/>
            <person name="Kitazato H."/>
            <person name="Fujioka K."/>
            <person name="Kido Y."/>
            <person name="Takami H."/>
        </authorList>
    </citation>
    <scope>NUCLEOTIDE SEQUENCE</scope>
    <source>
        <tissue evidence="10">Whole body</tissue>
    </source>
</reference>
<dbReference type="Pfam" id="PF13919">
    <property type="entry name" value="ASXH"/>
    <property type="match status" value="1"/>
</dbReference>
<dbReference type="GO" id="GO:0031011">
    <property type="term" value="C:Ino80 complex"/>
    <property type="evidence" value="ECO:0007669"/>
    <property type="project" value="InterPro"/>
</dbReference>
<dbReference type="PROSITE" id="PS51916">
    <property type="entry name" value="DEUBAD"/>
    <property type="match status" value="1"/>
</dbReference>
<evidence type="ECO:0000256" key="7">
    <source>
        <dbReference type="ARBA" id="ARBA00023242"/>
    </source>
</evidence>
<comment type="subcellular location">
    <subcellularLocation>
        <location evidence="1">Nucleus</location>
    </subcellularLocation>
</comment>
<keyword evidence="7" id="KW-0539">Nucleus</keyword>
<dbReference type="GO" id="GO:0002020">
    <property type="term" value="F:protease binding"/>
    <property type="evidence" value="ECO:0007669"/>
    <property type="project" value="TreeGrafter"/>
</dbReference>
<dbReference type="Gene3D" id="1.10.10.2430">
    <property type="entry name" value="NFRKB winged helix-like domain"/>
    <property type="match status" value="1"/>
</dbReference>
<feature type="region of interest" description="Disordered" evidence="8">
    <location>
        <begin position="1062"/>
        <end position="1086"/>
    </location>
</feature>
<evidence type="ECO:0000256" key="3">
    <source>
        <dbReference type="ARBA" id="ARBA00022771"/>
    </source>
</evidence>
<dbReference type="GO" id="GO:0008270">
    <property type="term" value="F:zinc ion binding"/>
    <property type="evidence" value="ECO:0007669"/>
    <property type="project" value="UniProtKB-KW"/>
</dbReference>
<feature type="compositionally biased region" description="Basic residues" evidence="8">
    <location>
        <begin position="953"/>
        <end position="965"/>
    </location>
</feature>
<proteinExistence type="evidence at transcript level"/>
<dbReference type="InterPro" id="IPR038106">
    <property type="entry name" value="NFRKB_winged_sf"/>
</dbReference>
<dbReference type="PANTHER" id="PTHR13052:SF3">
    <property type="entry name" value="NUCLEAR FACTOR RELATED TO KAPPA-B-BINDING PROTEIN"/>
    <property type="match status" value="1"/>
</dbReference>
<dbReference type="InterPro" id="IPR057748">
    <property type="entry name" value="NFRKB_WH_2"/>
</dbReference>
<feature type="region of interest" description="Disordered" evidence="8">
    <location>
        <begin position="510"/>
        <end position="535"/>
    </location>
</feature>
<feature type="compositionally biased region" description="Pro residues" evidence="8">
    <location>
        <begin position="402"/>
        <end position="415"/>
    </location>
</feature>
<feature type="region of interest" description="Disordered" evidence="8">
    <location>
        <begin position="1725"/>
        <end position="1763"/>
    </location>
</feature>
<keyword evidence="4" id="KW-0862">Zinc</keyword>
<evidence type="ECO:0000256" key="6">
    <source>
        <dbReference type="ARBA" id="ARBA00023163"/>
    </source>
</evidence>
<name>A0A6A7FQJ2_9CRUS</name>
<evidence type="ECO:0000256" key="5">
    <source>
        <dbReference type="ARBA" id="ARBA00023015"/>
    </source>
</evidence>
<dbReference type="Pfam" id="PF25793">
    <property type="entry name" value="WHD_2nd_NFRKB"/>
    <property type="match status" value="1"/>
</dbReference>
<feature type="compositionally biased region" description="Low complexity" evidence="8">
    <location>
        <begin position="1746"/>
        <end position="1763"/>
    </location>
</feature>
<feature type="region of interest" description="Disordered" evidence="8">
    <location>
        <begin position="283"/>
        <end position="306"/>
    </location>
</feature>
<dbReference type="PANTHER" id="PTHR13052">
    <property type="entry name" value="NFRKB-RELATED"/>
    <property type="match status" value="1"/>
</dbReference>
<dbReference type="EMBL" id="IACT01001530">
    <property type="protein sequence ID" value="LAC20876.1"/>
    <property type="molecule type" value="mRNA"/>
</dbReference>
<evidence type="ECO:0000256" key="2">
    <source>
        <dbReference type="ARBA" id="ARBA00022723"/>
    </source>
</evidence>
<keyword evidence="2" id="KW-0479">Metal-binding</keyword>
<sequence length="1763" mass="187669">MSSLEEMLCCGIKLQLPADVCHDYQLLAELISPETWNHCLTDDNREELMNLLPTFPENDLEEKTHTLEMFFMDVNFRYGTPLRRFHHQLQSGHFNPTIARHRANREAVQRKLRRYEYRDHLHHTLEDTIIRRQQYIELANSLPPDTVPHPLAHLSLTLSLNKHAVNGSLHEPTSFNNQSLLGSSFKTAHLNEHSLHISSLNNSSYQGTSINNASQKQSLHLTSVNNTSLKISLHASGSFLHDMAAATSFPRVAHPWRATVEHRTKRRYYRELQAMRAEAGVAAGDLSDDDDSYTDECGPPASKKQRKQLCIAEGSLPTNLLPIRHTHSTGSLAKDLELLLTRDYNPIDLTDTNLEAIICTHANSKRTRRKAGEVSITQDIRGIKLSDVISRASQNNKRPLTLLPPPAPPPPPVALPTPATRNNDNRLYHRTRAKKDRSNGTSGSVPGELFSGENLCQQHIKVEEDADDMMEGDDQDRELPPLARYVTIGSGVVIKSELPDETSTHAREEFLEKKTARAPAQSTAKRRLLSQSSKSSIKTDITEGVFNSSPNCAVNGSIVIKQEVKEEPVDDGLQQQQHGSSNCPVADTVLVSRNKEGSHITGVSSVMSVGVLQQPHACFFCLLREIICQPKEQRLSRGQLECSVRAWQQSSVAQQVNVWHSELQSGTWLQALPSAINFLAGFTADAQPLDLVPYLEYKTLLQAYQWIGAGRDSDAKLQQLYNFWIANRCSMSNCWMVSWSSVNGSSNGATTDGQQSVAGDETPHDGIDEEGLLEESIPAPRCPSSWTVQPASAEERHQYRQQEKLRYEKPHKAFTYRVHGYESVVGPVKGIYSQHSGPNKARGHSLLTPNRPAYVTILALVRDAVARLPNGEGTRAEICELLRESQYLAPLHNATAESALNSVVSGALDRLHYEQDPCVKYLANRKMWIYLHRNRDEQEFERMHHLNGPGCNKNKKAAARRHPRPSKLSSKESCKAPPNVAIHPHNTSVKVEGGQVKMRPEDVLVKHNSSNKVFLNTSNSIVNDKNSAAAAPSHTTILTGVLPLVSPSSSPAVSSAIVATTTTTSSTANNMPPSATSAPNTSGGTAQSVGSVISVAGIGSGPAAGSMSSLPETQGSTLVKTSLVTSPSTAAAAAANRTITTVKVPSSTVRTLMSSSLQTIQVSTASGIQTIKVALPSSAAAQHFAKGTLLGRIAGAAVPGGVVAINSRGGKKQQPIGQIIQTSSGPQFITTGISSSGSTVGQLVAASRRVATQEQQHRLQQPVILSTSSAVNSLAVSGHTGAVSVVVSAAAAGVVRPLLSQSNNINSSSTAAVLQGANQSPSTTVQQQMLVSNLATKTASANKSSTNGISAAVVSYSVGNRISNSNTNTLSNRNGSNRNIISNNATISSVICGVSRSISNNNNSSGGDVIVNKGSSSSPLSSPSSSSSAAAAVATLLQSGSRMQAITAHQLSGLKLLHTPVPANQLHQSLLGGSVVGQKFVVSGNKLMLQQGGKVIPAGVQQLVAVQQQKGISATGGGSNTAGLQRLTLVSSPGSSLTGANTAVQQPVLLGAQTSTASAAQSSGSSSSLISVGGKQVLLTAKHGVTALQQQALQGQVVLAGAKLGQVIIGGEKISGQMVASIGGQQLVLSAQPAGSGQQLVLPASALQGGQISIKGLQAFHTLKVIPSGGGLLSPAGKNKPVLARMVQQQQQTRVRAPTSLIVSASAAPLPLLTPSQTSNCTVPTTINTNLSNHASNSPADNPRLNNINLVNNNNNNSKNNNS</sequence>
<evidence type="ECO:0000256" key="4">
    <source>
        <dbReference type="ARBA" id="ARBA00022833"/>
    </source>
</evidence>
<feature type="region of interest" description="Disordered" evidence="8">
    <location>
        <begin position="395"/>
        <end position="450"/>
    </location>
</feature>
<keyword evidence="5" id="KW-0805">Transcription regulation</keyword>
<evidence type="ECO:0000259" key="9">
    <source>
        <dbReference type="PROSITE" id="PS51916"/>
    </source>
</evidence>
<evidence type="ECO:0000256" key="8">
    <source>
        <dbReference type="SAM" id="MobiDB-lite"/>
    </source>
</evidence>
<feature type="compositionally biased region" description="Polar residues" evidence="8">
    <location>
        <begin position="1069"/>
        <end position="1086"/>
    </location>
</feature>
<keyword evidence="3" id="KW-0863">Zinc-finger</keyword>
<dbReference type="InterPro" id="IPR025220">
    <property type="entry name" value="NFRKB_WH_1"/>
</dbReference>
<dbReference type="InterPro" id="IPR044867">
    <property type="entry name" value="DEUBAD_dom"/>
</dbReference>
<dbReference type="InterPro" id="IPR024867">
    <property type="entry name" value="NFRKB"/>
</dbReference>
<feature type="compositionally biased region" description="Polar residues" evidence="8">
    <location>
        <begin position="1725"/>
        <end position="1740"/>
    </location>
</feature>
<feature type="region of interest" description="Disordered" evidence="8">
    <location>
        <begin position="945"/>
        <end position="979"/>
    </location>
</feature>
<organism evidence="10">
    <name type="scientific">Hirondellea gigas</name>
    <dbReference type="NCBI Taxonomy" id="1518452"/>
    <lineage>
        <taxon>Eukaryota</taxon>
        <taxon>Metazoa</taxon>
        <taxon>Ecdysozoa</taxon>
        <taxon>Arthropoda</taxon>
        <taxon>Crustacea</taxon>
        <taxon>Multicrustacea</taxon>
        <taxon>Malacostraca</taxon>
        <taxon>Eumalacostraca</taxon>
        <taxon>Peracarida</taxon>
        <taxon>Amphipoda</taxon>
        <taxon>Amphilochidea</taxon>
        <taxon>Lysianassida</taxon>
        <taxon>Lysianassidira</taxon>
        <taxon>Lysianassoidea</taxon>
        <taxon>Lysianassidae</taxon>
        <taxon>Hirondellea</taxon>
    </lineage>
</organism>
<dbReference type="CDD" id="cd21865">
    <property type="entry name" value="DEUBAD_NFRKB"/>
    <property type="match status" value="1"/>
</dbReference>
<accession>A0A6A7FQJ2</accession>
<dbReference type="Pfam" id="PF14465">
    <property type="entry name" value="WHD_1st_NFRKB"/>
    <property type="match status" value="1"/>
</dbReference>
<evidence type="ECO:0000313" key="10">
    <source>
        <dbReference type="EMBL" id="LAC20876.1"/>
    </source>
</evidence>